<gene>
    <name evidence="1" type="ORF">E2C01_027219</name>
</gene>
<dbReference type="Proteomes" id="UP000324222">
    <property type="component" value="Unassembled WGS sequence"/>
</dbReference>
<sequence>MYCLPHASLCVVLPCDSSSVVPGGQSVHSMCCSFGTTVCCGVWRPLPCAPRDTAALLTHPDLGDVMCCSKTCSSFLSGSVGCDRSGVWWSRFGVSQERVVLLPALVWPRLAASE</sequence>
<accession>A0A5B7EI67</accession>
<comment type="caution">
    <text evidence="1">The sequence shown here is derived from an EMBL/GenBank/DDBJ whole genome shotgun (WGS) entry which is preliminary data.</text>
</comment>
<evidence type="ECO:0000313" key="1">
    <source>
        <dbReference type="EMBL" id="MPC33852.1"/>
    </source>
</evidence>
<reference evidence="1 2" key="1">
    <citation type="submission" date="2019-05" db="EMBL/GenBank/DDBJ databases">
        <title>Another draft genome of Portunus trituberculatus and its Hox gene families provides insights of decapod evolution.</title>
        <authorList>
            <person name="Jeong J.-H."/>
            <person name="Song I."/>
            <person name="Kim S."/>
            <person name="Choi T."/>
            <person name="Kim D."/>
            <person name="Ryu S."/>
            <person name="Kim W."/>
        </authorList>
    </citation>
    <scope>NUCLEOTIDE SEQUENCE [LARGE SCALE GENOMIC DNA]</scope>
    <source>
        <tissue evidence="1">Muscle</tissue>
    </source>
</reference>
<evidence type="ECO:0000313" key="2">
    <source>
        <dbReference type="Proteomes" id="UP000324222"/>
    </source>
</evidence>
<proteinExistence type="predicted"/>
<protein>
    <submittedName>
        <fullName evidence="1">Uncharacterized protein</fullName>
    </submittedName>
</protein>
<keyword evidence="2" id="KW-1185">Reference proteome</keyword>
<dbReference type="EMBL" id="VSRR010002925">
    <property type="protein sequence ID" value="MPC33852.1"/>
    <property type="molecule type" value="Genomic_DNA"/>
</dbReference>
<organism evidence="1 2">
    <name type="scientific">Portunus trituberculatus</name>
    <name type="common">Swimming crab</name>
    <name type="synonym">Neptunus trituberculatus</name>
    <dbReference type="NCBI Taxonomy" id="210409"/>
    <lineage>
        <taxon>Eukaryota</taxon>
        <taxon>Metazoa</taxon>
        <taxon>Ecdysozoa</taxon>
        <taxon>Arthropoda</taxon>
        <taxon>Crustacea</taxon>
        <taxon>Multicrustacea</taxon>
        <taxon>Malacostraca</taxon>
        <taxon>Eumalacostraca</taxon>
        <taxon>Eucarida</taxon>
        <taxon>Decapoda</taxon>
        <taxon>Pleocyemata</taxon>
        <taxon>Brachyura</taxon>
        <taxon>Eubrachyura</taxon>
        <taxon>Portunoidea</taxon>
        <taxon>Portunidae</taxon>
        <taxon>Portuninae</taxon>
        <taxon>Portunus</taxon>
    </lineage>
</organism>
<dbReference type="AlphaFoldDB" id="A0A5B7EI67"/>
<name>A0A5B7EI67_PORTR</name>